<dbReference type="AlphaFoldDB" id="A0AAW2X183"/>
<reference evidence="2" key="1">
    <citation type="submission" date="2020-06" db="EMBL/GenBank/DDBJ databases">
        <authorList>
            <person name="Li T."/>
            <person name="Hu X."/>
            <person name="Zhang T."/>
            <person name="Song X."/>
            <person name="Zhang H."/>
            <person name="Dai N."/>
            <person name="Sheng W."/>
            <person name="Hou X."/>
            <person name="Wei L."/>
        </authorList>
    </citation>
    <scope>NUCLEOTIDE SEQUENCE</scope>
    <source>
        <strain evidence="2">KEN1</strain>
        <tissue evidence="2">Leaf</tissue>
    </source>
</reference>
<dbReference type="GO" id="GO:0020037">
    <property type="term" value="F:heme binding"/>
    <property type="evidence" value="ECO:0007669"/>
    <property type="project" value="InterPro"/>
</dbReference>
<sequence>MDEFALAALTAFSLLASVLWYSWIFKKSKKGTTPCPPGPRGLPILGYLPFLQLNLHHQFAELAKKYGPIYKLQLGSKLTIVISSPALIKEVVRSRRDFCKSRPSRCSSNRHRWRRHRLVTLRDLLAQHEKTIRTRDAK</sequence>
<protein>
    <submittedName>
        <fullName evidence="2">Cytochrome</fullName>
    </submittedName>
</protein>
<feature type="transmembrane region" description="Helical" evidence="1">
    <location>
        <begin position="6"/>
        <end position="24"/>
    </location>
</feature>
<name>A0AAW2X183_9LAMI</name>
<keyword evidence="1" id="KW-0472">Membrane</keyword>
<dbReference type="SUPFAM" id="SSF48264">
    <property type="entry name" value="Cytochrome P450"/>
    <property type="match status" value="1"/>
</dbReference>
<dbReference type="PANTHER" id="PTHR47951">
    <property type="entry name" value="OS08G0547900 PROTEIN"/>
    <property type="match status" value="1"/>
</dbReference>
<keyword evidence="1" id="KW-0812">Transmembrane</keyword>
<dbReference type="GO" id="GO:0004497">
    <property type="term" value="F:monooxygenase activity"/>
    <property type="evidence" value="ECO:0007669"/>
    <property type="project" value="InterPro"/>
</dbReference>
<dbReference type="Gene3D" id="1.10.630.10">
    <property type="entry name" value="Cytochrome P450"/>
    <property type="match status" value="1"/>
</dbReference>
<comment type="caution">
    <text evidence="2">The sequence shown here is derived from an EMBL/GenBank/DDBJ whole genome shotgun (WGS) entry which is preliminary data.</text>
</comment>
<gene>
    <name evidence="2" type="ORF">Slati_1731900</name>
</gene>
<dbReference type="Pfam" id="PF00067">
    <property type="entry name" value="p450"/>
    <property type="match status" value="1"/>
</dbReference>
<dbReference type="InterPro" id="IPR001128">
    <property type="entry name" value="Cyt_P450"/>
</dbReference>
<dbReference type="EMBL" id="JACGWN010000006">
    <property type="protein sequence ID" value="KAL0446040.1"/>
    <property type="molecule type" value="Genomic_DNA"/>
</dbReference>
<keyword evidence="1" id="KW-1133">Transmembrane helix</keyword>
<dbReference type="GO" id="GO:0005506">
    <property type="term" value="F:iron ion binding"/>
    <property type="evidence" value="ECO:0007669"/>
    <property type="project" value="InterPro"/>
</dbReference>
<reference evidence="2" key="2">
    <citation type="journal article" date="2024" name="Plant">
        <title>Genomic evolution and insights into agronomic trait innovations of Sesamum species.</title>
        <authorList>
            <person name="Miao H."/>
            <person name="Wang L."/>
            <person name="Qu L."/>
            <person name="Liu H."/>
            <person name="Sun Y."/>
            <person name="Le M."/>
            <person name="Wang Q."/>
            <person name="Wei S."/>
            <person name="Zheng Y."/>
            <person name="Lin W."/>
            <person name="Duan Y."/>
            <person name="Cao H."/>
            <person name="Xiong S."/>
            <person name="Wang X."/>
            <person name="Wei L."/>
            <person name="Li C."/>
            <person name="Ma Q."/>
            <person name="Ju M."/>
            <person name="Zhao R."/>
            <person name="Li G."/>
            <person name="Mu C."/>
            <person name="Tian Q."/>
            <person name="Mei H."/>
            <person name="Zhang T."/>
            <person name="Gao T."/>
            <person name="Zhang H."/>
        </authorList>
    </citation>
    <scope>NUCLEOTIDE SEQUENCE</scope>
    <source>
        <strain evidence="2">KEN1</strain>
    </source>
</reference>
<organism evidence="2">
    <name type="scientific">Sesamum latifolium</name>
    <dbReference type="NCBI Taxonomy" id="2727402"/>
    <lineage>
        <taxon>Eukaryota</taxon>
        <taxon>Viridiplantae</taxon>
        <taxon>Streptophyta</taxon>
        <taxon>Embryophyta</taxon>
        <taxon>Tracheophyta</taxon>
        <taxon>Spermatophyta</taxon>
        <taxon>Magnoliopsida</taxon>
        <taxon>eudicotyledons</taxon>
        <taxon>Gunneridae</taxon>
        <taxon>Pentapetalae</taxon>
        <taxon>asterids</taxon>
        <taxon>lamiids</taxon>
        <taxon>Lamiales</taxon>
        <taxon>Pedaliaceae</taxon>
        <taxon>Sesamum</taxon>
    </lineage>
</organism>
<proteinExistence type="predicted"/>
<accession>A0AAW2X183</accession>
<evidence type="ECO:0000256" key="1">
    <source>
        <dbReference type="SAM" id="Phobius"/>
    </source>
</evidence>
<dbReference type="InterPro" id="IPR036396">
    <property type="entry name" value="Cyt_P450_sf"/>
</dbReference>
<evidence type="ECO:0000313" key="2">
    <source>
        <dbReference type="EMBL" id="KAL0446040.1"/>
    </source>
</evidence>
<dbReference type="PANTHER" id="PTHR47951:SF7">
    <property type="entry name" value="FLAVONOID 3',5'-HYDROXYLASE-LIKE ISOFORM X1"/>
    <property type="match status" value="1"/>
</dbReference>
<dbReference type="GO" id="GO:0016705">
    <property type="term" value="F:oxidoreductase activity, acting on paired donors, with incorporation or reduction of molecular oxygen"/>
    <property type="evidence" value="ECO:0007669"/>
    <property type="project" value="InterPro"/>
</dbReference>